<protein>
    <submittedName>
        <fullName evidence="1">Uncharacterized protein</fullName>
    </submittedName>
</protein>
<comment type="caution">
    <text evidence="1">The sequence shown here is derived from an EMBL/GenBank/DDBJ whole genome shotgun (WGS) entry which is preliminary data.</text>
</comment>
<accession>A0ABQ7X077</accession>
<keyword evidence="2" id="KW-1185">Reference proteome</keyword>
<evidence type="ECO:0000313" key="1">
    <source>
        <dbReference type="EMBL" id="KAH0844274.1"/>
    </source>
</evidence>
<dbReference type="EMBL" id="JAGKQM010002856">
    <property type="protein sequence ID" value="KAH0844274.1"/>
    <property type="molecule type" value="Genomic_DNA"/>
</dbReference>
<proteinExistence type="predicted"/>
<reference evidence="1 2" key="1">
    <citation type="submission" date="2021-05" db="EMBL/GenBank/DDBJ databases">
        <title>Genome Assembly of Synthetic Allotetraploid Brassica napus Reveals Homoeologous Exchanges between Subgenomes.</title>
        <authorList>
            <person name="Davis J.T."/>
        </authorList>
    </citation>
    <scope>NUCLEOTIDE SEQUENCE [LARGE SCALE GENOMIC DNA]</scope>
    <source>
        <strain evidence="2">cv. Da-Ae</strain>
        <tissue evidence="1">Seedling</tissue>
    </source>
</reference>
<evidence type="ECO:0000313" key="2">
    <source>
        <dbReference type="Proteomes" id="UP000824890"/>
    </source>
</evidence>
<name>A0ABQ7X077_BRANA</name>
<dbReference type="Proteomes" id="UP000824890">
    <property type="component" value="Unassembled WGS sequence"/>
</dbReference>
<organism evidence="1 2">
    <name type="scientific">Brassica napus</name>
    <name type="common">Rape</name>
    <dbReference type="NCBI Taxonomy" id="3708"/>
    <lineage>
        <taxon>Eukaryota</taxon>
        <taxon>Viridiplantae</taxon>
        <taxon>Streptophyta</taxon>
        <taxon>Embryophyta</taxon>
        <taxon>Tracheophyta</taxon>
        <taxon>Spermatophyta</taxon>
        <taxon>Magnoliopsida</taxon>
        <taxon>eudicotyledons</taxon>
        <taxon>Gunneridae</taxon>
        <taxon>Pentapetalae</taxon>
        <taxon>rosids</taxon>
        <taxon>malvids</taxon>
        <taxon>Brassicales</taxon>
        <taxon>Brassicaceae</taxon>
        <taxon>Brassiceae</taxon>
        <taxon>Brassica</taxon>
    </lineage>
</organism>
<gene>
    <name evidence="1" type="ORF">HID58_091969</name>
</gene>
<sequence length="89" mass="9716">MVEIWKSKCRRAFSRSVAQVFNLHRNFNMLLLHCSSIQKQLESLLSIVGGVCGEPKTSSTTVSGKSQGDSVVVSDEERREGFVVTANGG</sequence>